<protein>
    <recommendedName>
        <fullName evidence="3">PA14 domain-containing protein</fullName>
    </recommendedName>
</protein>
<dbReference type="InterPro" id="IPR049826">
    <property type="entry name" value="Ig-like_ice"/>
</dbReference>
<dbReference type="InterPro" id="IPR044016">
    <property type="entry name" value="Big_13"/>
</dbReference>
<keyword evidence="1" id="KW-0106">Calcium</keyword>
<dbReference type="Pfam" id="PF19077">
    <property type="entry name" value="Big_13"/>
    <property type="match status" value="1"/>
</dbReference>
<evidence type="ECO:0000259" key="3">
    <source>
        <dbReference type="PROSITE" id="PS51820"/>
    </source>
</evidence>
<accession>U3CPX2</accession>
<feature type="region of interest" description="Disordered" evidence="2">
    <location>
        <begin position="1717"/>
        <end position="1789"/>
    </location>
</feature>
<dbReference type="Gene3D" id="2.60.40.10">
    <property type="entry name" value="Immunoglobulins"/>
    <property type="match status" value="4"/>
</dbReference>
<dbReference type="NCBIfam" id="NF012196">
    <property type="entry name" value="Ig_like_ice"/>
    <property type="match status" value="2"/>
</dbReference>
<dbReference type="InterPro" id="IPR001343">
    <property type="entry name" value="Hemolysn_Ca-bd"/>
</dbReference>
<dbReference type="OrthoDB" id="5918423at2"/>
<feature type="compositionally biased region" description="Polar residues" evidence="2">
    <location>
        <begin position="1583"/>
        <end position="1598"/>
    </location>
</feature>
<name>U3CPX2_9VIBR</name>
<dbReference type="InterPro" id="IPR018511">
    <property type="entry name" value="Hemolysin-typ_Ca-bd_CS"/>
</dbReference>
<dbReference type="InterPro" id="IPR037524">
    <property type="entry name" value="PA14/GLEYA"/>
</dbReference>
<feature type="region of interest" description="Disordered" evidence="2">
    <location>
        <begin position="700"/>
        <end position="719"/>
    </location>
</feature>
<comment type="caution">
    <text evidence="4">The sequence shown here is derived from an EMBL/GenBank/DDBJ whole genome shotgun (WGS) entry which is preliminary data.</text>
</comment>
<dbReference type="STRING" id="1219080.VEZ01S_28_00010"/>
<evidence type="ECO:0000256" key="1">
    <source>
        <dbReference type="ARBA" id="ARBA00022837"/>
    </source>
</evidence>
<reference evidence="4 5" key="1">
    <citation type="submission" date="2013-09" db="EMBL/GenBank/DDBJ databases">
        <title>Whole genome shotgun sequence of Vibrio ezurae NBRC 102218.</title>
        <authorList>
            <person name="Yoshida I."/>
            <person name="Hosoyama A."/>
            <person name="Numata M."/>
            <person name="Hashimoto M."/>
            <person name="Hosoyama Y."/>
            <person name="Tsuchikane K."/>
            <person name="Noguchi M."/>
            <person name="Hirakata S."/>
            <person name="Ichikawa N."/>
            <person name="Ohji S."/>
            <person name="Yamazoe A."/>
            <person name="Fujita N."/>
        </authorList>
    </citation>
    <scope>NUCLEOTIDE SEQUENCE [LARGE SCALE GENOMIC DNA]</scope>
    <source>
        <strain evidence="4 5">NBRC 102218</strain>
    </source>
</reference>
<keyword evidence="5" id="KW-1185">Reference proteome</keyword>
<dbReference type="eggNOG" id="COG2911">
    <property type="taxonomic scope" value="Bacteria"/>
</dbReference>
<dbReference type="InterPro" id="IPR011049">
    <property type="entry name" value="Serralysin-like_metalloprot_C"/>
</dbReference>
<feature type="compositionally biased region" description="Polar residues" evidence="2">
    <location>
        <begin position="708"/>
        <end position="719"/>
    </location>
</feature>
<dbReference type="Gene3D" id="2.150.10.10">
    <property type="entry name" value="Serralysin-like metalloprotease, C-terminal"/>
    <property type="match status" value="1"/>
</dbReference>
<dbReference type="PROSITE" id="PS00330">
    <property type="entry name" value="HEMOLYSIN_CALCIUM"/>
    <property type="match status" value="2"/>
</dbReference>
<feature type="region of interest" description="Disordered" evidence="2">
    <location>
        <begin position="1583"/>
        <end position="1602"/>
    </location>
</feature>
<feature type="domain" description="PA14" evidence="3">
    <location>
        <begin position="1216"/>
        <end position="1359"/>
    </location>
</feature>
<evidence type="ECO:0000313" key="4">
    <source>
        <dbReference type="EMBL" id="GAD80218.1"/>
    </source>
</evidence>
<dbReference type="SUPFAM" id="SSF51120">
    <property type="entry name" value="beta-Roll"/>
    <property type="match status" value="1"/>
</dbReference>
<evidence type="ECO:0000256" key="2">
    <source>
        <dbReference type="SAM" id="MobiDB-lite"/>
    </source>
</evidence>
<dbReference type="PRINTS" id="PR00313">
    <property type="entry name" value="CABNDNGRPT"/>
</dbReference>
<dbReference type="EMBL" id="BATM01000028">
    <property type="protein sequence ID" value="GAD80218.1"/>
    <property type="molecule type" value="Genomic_DNA"/>
</dbReference>
<dbReference type="PROSITE" id="PS51820">
    <property type="entry name" value="PA14"/>
    <property type="match status" value="1"/>
</dbReference>
<feature type="region of interest" description="Disordered" evidence="2">
    <location>
        <begin position="1059"/>
        <end position="1078"/>
    </location>
</feature>
<feature type="compositionally biased region" description="Basic and acidic residues" evidence="2">
    <location>
        <begin position="1740"/>
        <end position="1760"/>
    </location>
</feature>
<feature type="non-terminal residue" evidence="4">
    <location>
        <position position="1"/>
    </location>
</feature>
<dbReference type="Proteomes" id="UP000016562">
    <property type="component" value="Unassembled WGS sequence"/>
</dbReference>
<organism evidence="4 5">
    <name type="scientific">Vibrio ezurae NBRC 102218</name>
    <dbReference type="NCBI Taxonomy" id="1219080"/>
    <lineage>
        <taxon>Bacteria</taxon>
        <taxon>Pseudomonadati</taxon>
        <taxon>Pseudomonadota</taxon>
        <taxon>Gammaproteobacteria</taxon>
        <taxon>Vibrionales</taxon>
        <taxon>Vibrionaceae</taxon>
        <taxon>Vibrio</taxon>
    </lineage>
</organism>
<dbReference type="GO" id="GO:0005509">
    <property type="term" value="F:calcium ion binding"/>
    <property type="evidence" value="ECO:0007669"/>
    <property type="project" value="InterPro"/>
</dbReference>
<gene>
    <name evidence="4" type="ORF">VEZ01S_28_00010</name>
</gene>
<dbReference type="SUPFAM" id="SSF56988">
    <property type="entry name" value="Anthrax protective antigen"/>
    <property type="match status" value="1"/>
</dbReference>
<dbReference type="InterPro" id="IPR013783">
    <property type="entry name" value="Ig-like_fold"/>
</dbReference>
<feature type="region of interest" description="Disordered" evidence="2">
    <location>
        <begin position="1"/>
        <end position="22"/>
    </location>
</feature>
<dbReference type="NCBIfam" id="NF033510">
    <property type="entry name" value="Ca_tandemer"/>
    <property type="match status" value="2"/>
</dbReference>
<dbReference type="Pfam" id="PF00353">
    <property type="entry name" value="HemolysinCabind"/>
    <property type="match status" value="2"/>
</dbReference>
<dbReference type="Gene3D" id="2.60.120.380">
    <property type="match status" value="1"/>
</dbReference>
<evidence type="ECO:0000313" key="5">
    <source>
        <dbReference type="Proteomes" id="UP000016562"/>
    </source>
</evidence>
<feature type="compositionally biased region" description="Basic and acidic residues" evidence="2">
    <location>
        <begin position="1770"/>
        <end position="1779"/>
    </location>
</feature>
<dbReference type="eggNOG" id="COG2931">
    <property type="taxonomic scope" value="Bacteria"/>
</dbReference>
<proteinExistence type="predicted"/>
<sequence>QSAFTQAISGTAPVGSTSSATHNGQFSVDTQAGTIAVNTGLTVNKDDVLNLAEQGQDLVISGSTKGIEDGQHVTVEFNGHKYGDAGSGAPIEVHGNQWTLTVPHADLVGIKDGASLEITPSVSDAAGNPATVTDGHLTTDLHADAGISINSINGGNPINQKDAKGNIHVSGTVGGDASVGDHVSIEINGHTHNNVLVEKGNVFNLDVDGREFTTDSKGHAVTSGQVKATVTGTDVAGNAFTQPANSHFSVDTDITPVTLDLTDGTDSGSSHTDNITHGDANGKLIFNLGSVDPDVEPKNGGVVVKDAAGNIITGTFSSTAGSNGATQWTFHTDTTALPDGQHTLHTEVKDAHGNTAIGTPIDVTVNTSASVTITIDPITQDNVIDTSEAGGKVLVSGKVTGDFTDGDTVTLTVNNHKVTGVVDASGHYKIPVAGSDLKTDTLVIAKIDTTDAAGNTASSTTKHPYTVDLDPTTSDSTLALYEHHSPSSTAPYTMTLPDFGSPQDEDLAHAHIVIESLPNNGHLELNGKAVKANTELSVADIKDGHVQFVPDSQVAKADMTGHIGFHIKDAKGHESSSHHLSVSLHAHASQPVFNLQTHSIKPTASGGAKPATHTRSYAVDLSAHGYDNDGSETHTLSLEAHDDMHLYTAKGAEISVVGSGSHKHWDLSGLNQTELKNLHIKIPDSYTGDLVLTARLETKEAQGEETHTTSMDVTLQTPPTATDGHFSTNEDTSHTLTVTDFGTYHDADGSNAADTGYVVIDELPAGGQLQLNGHTVTLHQAIDRGDISSGALKFVPLSNSDENVSLKYHVRDNANNDDSTQHTLKIEVDSVADKPTLSVDLGDVTYHAKSKGSSAYTEHELKITSALTDTDSSEKLSVQVDTKGLPLNTELWQSGQKVDAKNGHWDLDTSHLDDVTLHVPTSGGITSAFDLTVRATSREKHNDHNGVNTTHNELTSVHVPKLQVLHLEGGLGHHTDKDAIHTQHVPLTGVPAELAQGGTATPDNIGHQGELKFVNGQWEYQITDEHSIHGNQERFTVTPPSGTKGEPTTVIVAVDGYTDEKTATPPAPKAIPDQDKGLKGDYYGYNDHIGGKIGDVPDDADHPTAHNDRYVGDKVEPYIPNWYKHDDDAKYGNIANLDEVEHVIADRKGNPDATFVANQLDYKLEEGDHFKGAKTANSAGQGGLGNTDLNHLHDKNHQDLKQGVYVKAGDHVDAHGDATQVAMLDFLDGPLGQNTDSHTLIAHSNGGHEADGPDSHRTSGFGSTTDAIIKLSGVLAVAESGEYDLKVTSDDGFVLFIDGMQVGKVDSVHSARADDFHFHLDAGQHQIQILYWDASIDAVLKVQMRKHGDTDFPVLGEDPTDKIAIFQHEQAAQKQGERVFYSYQNGVWEIQQPVHKDGTEHGDHISGLAGIDVIDAKGGDDTVYAGEGHDIVNGGAGNDELFGEGGEDTLRGGVGDDQLDGGSSSDTFVWRDGDTGHDTVKDFEVKWTEDVVVGTKTNGNKIHSEIVHPGDVLDMRGMVSSKNELVASFDGHNNLVITHGSGAHLTSITLEGVTAQSVLHHSGKASDVLSQLFTNDQILIGTPPQNDVVGQTTPQSASDEPEDIPTVTITAPEQSDVPDDVPTVTIAAPEQHDVATTSNPYLDMVQAHATQQTHQHQDVPAAASPAPVASHVQGASVSDGASHYLNMVGVDAKEVKVEHKKHGDDHLHTQKHFAHNPLADDFQDPNHGQHHGHDAFANPLEDKHDHKGDKHHDTKPHDLTETGSHNGNHNAHDQMDNHLVDPTTHHHNS</sequence>